<dbReference type="GO" id="GO:0005737">
    <property type="term" value="C:cytoplasm"/>
    <property type="evidence" value="ECO:0007669"/>
    <property type="project" value="UniProtKB-SubCell"/>
</dbReference>
<dbReference type="InterPro" id="IPR014721">
    <property type="entry name" value="Ribsml_uS5_D2-typ_fold_subgr"/>
</dbReference>
<dbReference type="InterPro" id="IPR003959">
    <property type="entry name" value="ATPase_AAA_core"/>
</dbReference>
<evidence type="ECO:0000256" key="11">
    <source>
        <dbReference type="ARBA" id="ARBA00066743"/>
    </source>
</evidence>
<dbReference type="GO" id="GO:0006515">
    <property type="term" value="P:protein quality control for misfolded or incompletely synthesized proteins"/>
    <property type="evidence" value="ECO:0007669"/>
    <property type="project" value="UniProtKB-UniRule"/>
</dbReference>
<evidence type="ECO:0000256" key="17">
    <source>
        <dbReference type="PIRSR" id="PIRSR001174-2"/>
    </source>
</evidence>
<dbReference type="Gene3D" id="3.30.230.10">
    <property type="match status" value="1"/>
</dbReference>
<evidence type="ECO:0000256" key="5">
    <source>
        <dbReference type="ARBA" id="ARBA00022801"/>
    </source>
</evidence>
<evidence type="ECO:0000256" key="20">
    <source>
        <dbReference type="SAM" id="MobiDB-lite"/>
    </source>
</evidence>
<keyword evidence="8 14" id="KW-0346">Stress response</keyword>
<dbReference type="PANTHER" id="PTHR10046">
    <property type="entry name" value="ATP DEPENDENT LON PROTEASE FAMILY MEMBER"/>
    <property type="match status" value="1"/>
</dbReference>
<dbReference type="AlphaFoldDB" id="A0A1Y4LEF6"/>
<comment type="catalytic activity">
    <reaction evidence="9 14 15 18">
        <text>Hydrolysis of proteins in presence of ATP.</text>
        <dbReference type="EC" id="3.4.21.53"/>
    </reaction>
</comment>
<dbReference type="Pfam" id="PF00004">
    <property type="entry name" value="AAA"/>
    <property type="match status" value="1"/>
</dbReference>
<evidence type="ECO:0000256" key="18">
    <source>
        <dbReference type="PROSITE-ProRule" id="PRU01122"/>
    </source>
</evidence>
<dbReference type="EMBL" id="NFKK01000005">
    <property type="protein sequence ID" value="OUP53201.1"/>
    <property type="molecule type" value="Genomic_DNA"/>
</dbReference>
<accession>A0A1Y4LEF6</accession>
<dbReference type="GO" id="GO:0004176">
    <property type="term" value="F:ATP-dependent peptidase activity"/>
    <property type="evidence" value="ECO:0007669"/>
    <property type="project" value="UniProtKB-UniRule"/>
</dbReference>
<evidence type="ECO:0000256" key="4">
    <source>
        <dbReference type="ARBA" id="ARBA00022741"/>
    </source>
</evidence>
<dbReference type="HAMAP" id="MF_01973">
    <property type="entry name" value="lon_bact"/>
    <property type="match status" value="1"/>
</dbReference>
<dbReference type="PROSITE" id="PS51787">
    <property type="entry name" value="LON_N"/>
    <property type="match status" value="1"/>
</dbReference>
<dbReference type="InterPro" id="IPR008269">
    <property type="entry name" value="Lon_proteolytic"/>
</dbReference>
<dbReference type="SMART" id="SM00382">
    <property type="entry name" value="AAA"/>
    <property type="match status" value="1"/>
</dbReference>
<dbReference type="GO" id="GO:0005524">
    <property type="term" value="F:ATP binding"/>
    <property type="evidence" value="ECO:0007669"/>
    <property type="project" value="UniProtKB-UniRule"/>
</dbReference>
<keyword evidence="7 14" id="KW-0067">ATP-binding</keyword>
<evidence type="ECO:0000256" key="15">
    <source>
        <dbReference type="PIRNR" id="PIRNR001174"/>
    </source>
</evidence>
<dbReference type="InterPro" id="IPR027543">
    <property type="entry name" value="Lon_bac"/>
</dbReference>
<dbReference type="Gene3D" id="3.40.50.300">
    <property type="entry name" value="P-loop containing nucleotide triphosphate hydrolases"/>
    <property type="match status" value="1"/>
</dbReference>
<dbReference type="SUPFAM" id="SSF88697">
    <property type="entry name" value="PUA domain-like"/>
    <property type="match status" value="1"/>
</dbReference>
<proteinExistence type="evidence at transcript level"/>
<comment type="subcellular location">
    <subcellularLocation>
        <location evidence="1 14 15">Cytoplasm</location>
    </subcellularLocation>
</comment>
<dbReference type="InterPro" id="IPR020568">
    <property type="entry name" value="Ribosomal_Su5_D2-typ_SF"/>
</dbReference>
<evidence type="ECO:0000256" key="19">
    <source>
        <dbReference type="RuleBase" id="RU000591"/>
    </source>
</evidence>
<dbReference type="GO" id="GO:0004252">
    <property type="term" value="F:serine-type endopeptidase activity"/>
    <property type="evidence" value="ECO:0007669"/>
    <property type="project" value="UniProtKB-UniRule"/>
</dbReference>
<dbReference type="Gene3D" id="2.30.130.40">
    <property type="entry name" value="LON domain-like"/>
    <property type="match status" value="1"/>
</dbReference>
<dbReference type="Pfam" id="PF05362">
    <property type="entry name" value="Lon_C"/>
    <property type="match status" value="1"/>
</dbReference>
<keyword evidence="5 14" id="KW-0378">Hydrolase</keyword>
<evidence type="ECO:0000256" key="3">
    <source>
        <dbReference type="ARBA" id="ARBA00022670"/>
    </source>
</evidence>
<feature type="binding site" evidence="14 17">
    <location>
        <begin position="361"/>
        <end position="368"/>
    </location>
    <ligand>
        <name>ATP</name>
        <dbReference type="ChEBI" id="CHEBI:30616"/>
    </ligand>
</feature>
<dbReference type="Pfam" id="PF02190">
    <property type="entry name" value="LON_substr_bdg"/>
    <property type="match status" value="1"/>
</dbReference>
<dbReference type="InterPro" id="IPR027065">
    <property type="entry name" value="Lon_Prtase"/>
</dbReference>
<dbReference type="InterPro" id="IPR054594">
    <property type="entry name" value="Lon_lid"/>
</dbReference>
<evidence type="ECO:0000259" key="22">
    <source>
        <dbReference type="PROSITE" id="PS51787"/>
    </source>
</evidence>
<keyword evidence="6 14" id="KW-0720">Serine protease</keyword>
<dbReference type="PIRSF" id="PIRSF001174">
    <property type="entry name" value="Lon_proteas"/>
    <property type="match status" value="1"/>
</dbReference>
<comment type="subunit">
    <text evidence="14 15">Homohexamer. Organized in a ring with a central cavity.</text>
</comment>
<comment type="caution">
    <text evidence="23">The sequence shown here is derived from an EMBL/GenBank/DDBJ whole genome shotgun (WGS) entry which is preliminary data.</text>
</comment>
<keyword evidence="3 14" id="KW-0645">Protease</keyword>
<dbReference type="InterPro" id="IPR004815">
    <property type="entry name" value="Lon_bac/euk-typ"/>
</dbReference>
<dbReference type="GO" id="GO:0016887">
    <property type="term" value="F:ATP hydrolysis activity"/>
    <property type="evidence" value="ECO:0007669"/>
    <property type="project" value="UniProtKB-UniRule"/>
</dbReference>
<dbReference type="Gene3D" id="1.10.8.60">
    <property type="match status" value="1"/>
</dbReference>
<keyword evidence="4 14" id="KW-0547">Nucleotide-binding</keyword>
<comment type="induction">
    <text evidence="14">By heat shock.</text>
</comment>
<feature type="domain" description="Lon proteolytic" evidence="21">
    <location>
        <begin position="597"/>
        <end position="778"/>
    </location>
</feature>
<evidence type="ECO:0000256" key="9">
    <source>
        <dbReference type="ARBA" id="ARBA00050665"/>
    </source>
</evidence>
<evidence type="ECO:0000313" key="24">
    <source>
        <dbReference type="Proteomes" id="UP000195897"/>
    </source>
</evidence>
<dbReference type="GO" id="GO:0043565">
    <property type="term" value="F:sequence-specific DNA binding"/>
    <property type="evidence" value="ECO:0007669"/>
    <property type="project" value="UniProtKB-UniRule"/>
</dbReference>
<feature type="region of interest" description="Disordered" evidence="20">
    <location>
        <begin position="781"/>
        <end position="811"/>
    </location>
</feature>
<dbReference type="SUPFAM" id="SSF54211">
    <property type="entry name" value="Ribosomal protein S5 domain 2-like"/>
    <property type="match status" value="1"/>
</dbReference>
<comment type="similarity">
    <text evidence="14 15 18 19">Belongs to the peptidase S16 family.</text>
</comment>
<sequence length="811" mass="90123">MNVNDTNNQRMLPVLPLRGLTAFPDMLIHFDVGRAMSIKALEAAMKDGQWIFLTAQKDLKTDRPTADDLYEVGTICIIKQILRLPGDNIRVLVEGKDRARALHYQKSEDGGECLKAQVEVLYDILPLGGERREQALVRTVQNRFEEYAALAPRLSSDVALTVAAGGNAGYLADYIAQNIPIDFSVKQEVLEELNVNRRLTFLIRLLTEETEILRIEGDIQEQIKAAIDKNQKDYYLREQIKVIQSELGEQDVSAEAEEYREKIEKLGLPEESASKLRKETERLAKMSGSSAEAGVIRTYLDTVLELPWKTSTRPRHDLERAQKILDRDHYGLEKVKERILEFMAVKTLAPDLKGQVLCLVGPPGVGKTSIARSIAEAMNRKYTRMSLGGVRDEADIRGHRKTYIGAMPGRIIAALRQAGSRNPLILLDEIDKMGNDFRGDPASAMLEVLDTEQNNAFRDHYIEIPFDLSDVLFVTTANDLSTVPRPLLDRMEVIELSSYTAEEKLHIAHDHLLPKQIKKHGLKGTQLIVPEETLSAVISGYTREAGVRRLEQVIAKLCRKAAKKIADGSAKRVTIHPADLEAYLGAPKFKEDNVSKEDEVGIVNGLAWTSVGGEMLQVEVAAVPGTGKIEITGNLGKVMEESAKAAVTFVRSRAEMLRIDPNFYKNTDIHIHFPEAAIPKDGPSAGITMATAIISALTGAPVRHEIAMTGEVTLRGRVMPIGGLREKTMAAYRAGIRTIIIPKDNQVDLEEVEQVVKDHVQFVIAAHMDTVMETAIDFSRRPAVTSRRDETTQETQMPLSAPGSTRTTLRQ</sequence>
<protein>
    <recommendedName>
        <fullName evidence="12 14">Lon protease</fullName>
        <ecNumber evidence="11 14">3.4.21.53</ecNumber>
    </recommendedName>
    <alternativeName>
        <fullName evidence="13 14">ATP-dependent protease La</fullName>
    </alternativeName>
</protein>
<dbReference type="GO" id="GO:0034605">
    <property type="term" value="P:cellular response to heat"/>
    <property type="evidence" value="ECO:0007669"/>
    <property type="project" value="UniProtKB-UniRule"/>
</dbReference>
<feature type="active site" evidence="14 16">
    <location>
        <position position="684"/>
    </location>
</feature>
<dbReference type="InterPro" id="IPR003593">
    <property type="entry name" value="AAA+_ATPase"/>
</dbReference>
<dbReference type="InterPro" id="IPR027417">
    <property type="entry name" value="P-loop_NTPase"/>
</dbReference>
<evidence type="ECO:0000256" key="13">
    <source>
        <dbReference type="ARBA" id="ARBA00082722"/>
    </source>
</evidence>
<dbReference type="InterPro" id="IPR008268">
    <property type="entry name" value="Peptidase_S16_AS"/>
</dbReference>
<evidence type="ECO:0000256" key="12">
    <source>
        <dbReference type="ARBA" id="ARBA00071934"/>
    </source>
</evidence>
<evidence type="ECO:0000259" key="21">
    <source>
        <dbReference type="PROSITE" id="PS51786"/>
    </source>
</evidence>
<dbReference type="PRINTS" id="PR00830">
    <property type="entry name" value="ENDOLAPTASE"/>
</dbReference>
<evidence type="ECO:0000256" key="10">
    <source>
        <dbReference type="ARBA" id="ARBA00053875"/>
    </source>
</evidence>
<dbReference type="Gene3D" id="1.20.5.5270">
    <property type="match status" value="1"/>
</dbReference>
<evidence type="ECO:0000256" key="7">
    <source>
        <dbReference type="ARBA" id="ARBA00022840"/>
    </source>
</evidence>
<feature type="active site" evidence="14 16">
    <location>
        <position position="727"/>
    </location>
</feature>
<dbReference type="CDD" id="cd19500">
    <property type="entry name" value="RecA-like_Lon"/>
    <property type="match status" value="1"/>
</dbReference>
<reference evidence="24" key="1">
    <citation type="submission" date="2017-04" db="EMBL/GenBank/DDBJ databases">
        <title>Function of individual gut microbiota members based on whole genome sequencing of pure cultures obtained from chicken caecum.</title>
        <authorList>
            <person name="Medvecky M."/>
            <person name="Cejkova D."/>
            <person name="Polansky O."/>
            <person name="Karasova D."/>
            <person name="Kubasova T."/>
            <person name="Cizek A."/>
            <person name="Rychlik I."/>
        </authorList>
    </citation>
    <scope>NUCLEOTIDE SEQUENCE [LARGE SCALE GENOMIC DNA]</scope>
    <source>
        <strain evidence="24">An180</strain>
    </source>
</reference>
<dbReference type="InterPro" id="IPR015947">
    <property type="entry name" value="PUA-like_sf"/>
</dbReference>
<dbReference type="SUPFAM" id="SSF52540">
    <property type="entry name" value="P-loop containing nucleoside triphosphate hydrolases"/>
    <property type="match status" value="1"/>
</dbReference>
<dbReference type="Pfam" id="PF22667">
    <property type="entry name" value="Lon_lid"/>
    <property type="match status" value="1"/>
</dbReference>
<dbReference type="Gene3D" id="1.20.58.1480">
    <property type="match status" value="1"/>
</dbReference>
<evidence type="ECO:0000256" key="14">
    <source>
        <dbReference type="HAMAP-Rule" id="MF_01973"/>
    </source>
</evidence>
<feature type="compositionally biased region" description="Polar residues" evidence="20">
    <location>
        <begin position="793"/>
        <end position="811"/>
    </location>
</feature>
<dbReference type="EC" id="3.4.21.53" evidence="11 14"/>
<dbReference type="SMART" id="SM00464">
    <property type="entry name" value="LON"/>
    <property type="match status" value="1"/>
</dbReference>
<name>A0A1Y4LEF6_9FIRM</name>
<evidence type="ECO:0000256" key="2">
    <source>
        <dbReference type="ARBA" id="ARBA00022490"/>
    </source>
</evidence>
<evidence type="ECO:0000313" key="23">
    <source>
        <dbReference type="EMBL" id="OUP53201.1"/>
    </source>
</evidence>
<dbReference type="InterPro" id="IPR003111">
    <property type="entry name" value="Lon_prtase_N"/>
</dbReference>
<gene>
    <name evidence="14" type="primary">lon</name>
    <name evidence="23" type="ORF">B5F17_06420</name>
</gene>
<dbReference type="PROSITE" id="PS01046">
    <property type="entry name" value="LON_SER"/>
    <property type="match status" value="1"/>
</dbReference>
<evidence type="ECO:0000256" key="8">
    <source>
        <dbReference type="ARBA" id="ARBA00023016"/>
    </source>
</evidence>
<keyword evidence="2 14" id="KW-0963">Cytoplasm</keyword>
<dbReference type="PROSITE" id="PS51786">
    <property type="entry name" value="LON_PROTEOLYTIC"/>
    <property type="match status" value="1"/>
</dbReference>
<comment type="function">
    <text evidence="10 14">ATP-dependent serine protease that mediates the selective degradation of mutant and abnormal proteins as well as certain short-lived regulatory proteins. Required for cellular homeostasis and for survival from DNA damage and developmental changes induced by stress. Degrades polypeptides processively to yield small peptide fragments that are 5 to 10 amino acids long. Binds to DNA in a double-stranded, site-specific manner.</text>
</comment>
<dbReference type="NCBIfam" id="TIGR00763">
    <property type="entry name" value="lon"/>
    <property type="match status" value="1"/>
</dbReference>
<evidence type="ECO:0000256" key="6">
    <source>
        <dbReference type="ARBA" id="ARBA00022825"/>
    </source>
</evidence>
<dbReference type="RefSeq" id="WP_087372051.1">
    <property type="nucleotide sequence ID" value="NZ_NFKK01000005.1"/>
</dbReference>
<evidence type="ECO:0000256" key="1">
    <source>
        <dbReference type="ARBA" id="ARBA00004496"/>
    </source>
</evidence>
<dbReference type="Proteomes" id="UP000195897">
    <property type="component" value="Unassembled WGS sequence"/>
</dbReference>
<dbReference type="InterPro" id="IPR046336">
    <property type="entry name" value="Lon_prtase_N_sf"/>
</dbReference>
<dbReference type="FunFam" id="3.40.50.300:FF:000021">
    <property type="entry name" value="Lon protease homolog"/>
    <property type="match status" value="1"/>
</dbReference>
<organism evidence="23 24">
    <name type="scientific">Butyricicoccus pullicaecorum</name>
    <dbReference type="NCBI Taxonomy" id="501571"/>
    <lineage>
        <taxon>Bacteria</taxon>
        <taxon>Bacillati</taxon>
        <taxon>Bacillota</taxon>
        <taxon>Clostridia</taxon>
        <taxon>Eubacteriales</taxon>
        <taxon>Butyricicoccaceae</taxon>
        <taxon>Butyricicoccus</taxon>
    </lineage>
</organism>
<feature type="domain" description="Lon N-terminal" evidence="22">
    <location>
        <begin position="12"/>
        <end position="210"/>
    </location>
</feature>
<evidence type="ECO:0000256" key="16">
    <source>
        <dbReference type="PIRSR" id="PIRSR001174-1"/>
    </source>
</evidence>